<comment type="caution">
    <text evidence="2">The sequence shown here is derived from an EMBL/GenBank/DDBJ whole genome shotgun (WGS) entry which is preliminary data.</text>
</comment>
<name>A0A9N9FZE7_9GLOM</name>
<sequence>MDEFHLAQQYGAKTGDRAEGRHTYQNSLLGPQPLTFQKQRRCKPGGMTEDFEKIVYLRERKHIFFRYRIYLPVIDVYAQFTALFWHNYDWESLQTF</sequence>
<reference evidence="2" key="1">
    <citation type="submission" date="2021-06" db="EMBL/GenBank/DDBJ databases">
        <authorList>
            <person name="Kallberg Y."/>
            <person name="Tangrot J."/>
            <person name="Rosling A."/>
        </authorList>
    </citation>
    <scope>NUCLEOTIDE SEQUENCE</scope>
    <source>
        <strain evidence="2">MA453B</strain>
    </source>
</reference>
<accession>A0A9N9FZE7</accession>
<gene>
    <name evidence="2" type="ORF">DERYTH_LOCUS6343</name>
</gene>
<protein>
    <submittedName>
        <fullName evidence="2">5315_t:CDS:1</fullName>
    </submittedName>
</protein>
<evidence type="ECO:0000313" key="2">
    <source>
        <dbReference type="EMBL" id="CAG8573883.1"/>
    </source>
</evidence>
<feature type="transmembrane region" description="Helical" evidence="1">
    <location>
        <begin position="67"/>
        <end position="86"/>
    </location>
</feature>
<keyword evidence="3" id="KW-1185">Reference proteome</keyword>
<evidence type="ECO:0000256" key="1">
    <source>
        <dbReference type="SAM" id="Phobius"/>
    </source>
</evidence>
<dbReference type="AlphaFoldDB" id="A0A9N9FZE7"/>
<organism evidence="2 3">
    <name type="scientific">Dentiscutata erythropus</name>
    <dbReference type="NCBI Taxonomy" id="1348616"/>
    <lineage>
        <taxon>Eukaryota</taxon>
        <taxon>Fungi</taxon>
        <taxon>Fungi incertae sedis</taxon>
        <taxon>Mucoromycota</taxon>
        <taxon>Glomeromycotina</taxon>
        <taxon>Glomeromycetes</taxon>
        <taxon>Diversisporales</taxon>
        <taxon>Gigasporaceae</taxon>
        <taxon>Dentiscutata</taxon>
    </lineage>
</organism>
<keyword evidence="1" id="KW-0472">Membrane</keyword>
<proteinExistence type="predicted"/>
<keyword evidence="1" id="KW-0812">Transmembrane</keyword>
<dbReference type="EMBL" id="CAJVPY010002853">
    <property type="protein sequence ID" value="CAG8573883.1"/>
    <property type="molecule type" value="Genomic_DNA"/>
</dbReference>
<keyword evidence="1" id="KW-1133">Transmembrane helix</keyword>
<dbReference type="Proteomes" id="UP000789405">
    <property type="component" value="Unassembled WGS sequence"/>
</dbReference>
<evidence type="ECO:0000313" key="3">
    <source>
        <dbReference type="Proteomes" id="UP000789405"/>
    </source>
</evidence>